<protein>
    <submittedName>
        <fullName evidence="1">Uncharacterized protein</fullName>
    </submittedName>
</protein>
<accession>A0AB38TML3</accession>
<geneLocation type="plasmid" evidence="1 2">
    <name>unnamed</name>
</geneLocation>
<reference evidence="1 2" key="1">
    <citation type="journal article" date="2022" name="Microbiol. Resour. Announc.">
        <title>Complete Genome Sequence of Mesorhizobium ciceri Strain R30, a Rhizobium Used as a Commercial Inoculant for Chickpea in Argentina.</title>
        <authorList>
            <person name="Foresto E."/>
            <person name="Revale S."/>
            <person name="Primo E."/>
            <person name="Nievas F."/>
            <person name="Carezzano E."/>
            <person name="Puente M."/>
            <person name="Alzari P."/>
            <person name="Mart M."/>
            <person name="Ben-Assaya M."/>
            <person name="Mornico D."/>
            <person name="Santoro M."/>
            <person name="Mart F."/>
            <person name="Giordano W."/>
            <person name="Bogino P."/>
        </authorList>
    </citation>
    <scope>NUCLEOTIDE SEQUENCE [LARGE SCALE GENOMIC DNA]</scope>
    <source>
        <strain evidence="1 2">R30</strain>
    </source>
</reference>
<keyword evidence="1" id="KW-0614">Plasmid</keyword>
<organism evidence="1 2">
    <name type="scientific">Mesorhizobium ciceri</name>
    <dbReference type="NCBI Taxonomy" id="39645"/>
    <lineage>
        <taxon>Bacteria</taxon>
        <taxon>Pseudomonadati</taxon>
        <taxon>Pseudomonadota</taxon>
        <taxon>Alphaproteobacteria</taxon>
        <taxon>Hyphomicrobiales</taxon>
        <taxon>Phyllobacteriaceae</taxon>
        <taxon>Mesorhizobium</taxon>
    </lineage>
</organism>
<dbReference type="Proteomes" id="UP001060070">
    <property type="component" value="Plasmid unnamed"/>
</dbReference>
<dbReference type="RefSeq" id="WP_155924972.1">
    <property type="nucleotide sequence ID" value="NZ_CP088148.1"/>
</dbReference>
<dbReference type="EMBL" id="CP088148">
    <property type="protein sequence ID" value="UTU55061.1"/>
    <property type="molecule type" value="Genomic_DNA"/>
</dbReference>
<keyword evidence="2" id="KW-1185">Reference proteome</keyword>
<proteinExistence type="predicted"/>
<gene>
    <name evidence="1" type="ORF">LRP29_32490</name>
</gene>
<dbReference type="AlphaFoldDB" id="A0AB38TML3"/>
<sequence>MQGIVVVNKVVEFRGEAVTAYRDGHAHCNATAFGEAGRDPGRETIPALNP</sequence>
<name>A0AB38TML3_9HYPH</name>
<evidence type="ECO:0000313" key="1">
    <source>
        <dbReference type="EMBL" id="UTU55061.1"/>
    </source>
</evidence>
<evidence type="ECO:0000313" key="2">
    <source>
        <dbReference type="Proteomes" id="UP001060070"/>
    </source>
</evidence>